<dbReference type="Pfam" id="PF04453">
    <property type="entry name" value="LptD"/>
    <property type="match status" value="1"/>
</dbReference>
<dbReference type="GO" id="GO:0043165">
    <property type="term" value="P:Gram-negative-bacterium-type cell outer membrane assembly"/>
    <property type="evidence" value="ECO:0007669"/>
    <property type="project" value="UniProtKB-UniRule"/>
</dbReference>
<organism evidence="3 4">
    <name type="scientific">Kumtagia ephedrae</name>
    <dbReference type="NCBI Taxonomy" id="2116701"/>
    <lineage>
        <taxon>Bacteria</taxon>
        <taxon>Pseudomonadati</taxon>
        <taxon>Pseudomonadota</taxon>
        <taxon>Alphaproteobacteria</taxon>
        <taxon>Hyphomicrobiales</taxon>
        <taxon>Phyllobacteriaceae</taxon>
        <taxon>Kumtagia</taxon>
    </lineage>
</organism>
<dbReference type="OrthoDB" id="9760225at2"/>
<keyword evidence="1" id="KW-0998">Cell outer membrane</keyword>
<dbReference type="EMBL" id="PXYK01000008">
    <property type="protein sequence ID" value="PSJ61030.1"/>
    <property type="molecule type" value="Genomic_DNA"/>
</dbReference>
<dbReference type="InterPro" id="IPR050218">
    <property type="entry name" value="LptD"/>
</dbReference>
<dbReference type="GO" id="GO:0015920">
    <property type="term" value="P:lipopolysaccharide transport"/>
    <property type="evidence" value="ECO:0007669"/>
    <property type="project" value="InterPro"/>
</dbReference>
<comment type="subunit">
    <text evidence="1">Component of the lipopolysaccharide transport and assembly complex.</text>
</comment>
<feature type="domain" description="LptD C-terminal" evidence="2">
    <location>
        <begin position="342"/>
        <end position="759"/>
    </location>
</feature>
<dbReference type="PANTHER" id="PTHR30189">
    <property type="entry name" value="LPS-ASSEMBLY PROTEIN"/>
    <property type="match status" value="1"/>
</dbReference>
<dbReference type="Proteomes" id="UP000241229">
    <property type="component" value="Unassembled WGS sequence"/>
</dbReference>
<proteinExistence type="inferred from homology"/>
<dbReference type="InterPro" id="IPR007543">
    <property type="entry name" value="LptD_C"/>
</dbReference>
<reference evidence="3 4" key="1">
    <citation type="submission" date="2018-03" db="EMBL/GenBank/DDBJ databases">
        <title>The draft genome of Mesorhizobium sp. 6GN-30.</title>
        <authorList>
            <person name="Liu L."/>
            <person name="Li L."/>
            <person name="Wang T."/>
            <person name="Zhang X."/>
            <person name="Liang L."/>
        </authorList>
    </citation>
    <scope>NUCLEOTIDE SEQUENCE [LARGE SCALE GENOMIC DNA]</scope>
    <source>
        <strain evidence="3 4">6GN30</strain>
    </source>
</reference>
<name>A0A2P7SEZ0_9HYPH</name>
<dbReference type="InterPro" id="IPR020889">
    <property type="entry name" value="LipoPS_assembly_LptD"/>
</dbReference>
<comment type="caution">
    <text evidence="1">Lacks conserved residue(s) required for the propagation of feature annotation.</text>
</comment>
<dbReference type="GO" id="GO:1990351">
    <property type="term" value="C:transporter complex"/>
    <property type="evidence" value="ECO:0007669"/>
    <property type="project" value="TreeGrafter"/>
</dbReference>
<accession>A0A2P7SEZ0</accession>
<evidence type="ECO:0000256" key="1">
    <source>
        <dbReference type="HAMAP-Rule" id="MF_01411"/>
    </source>
</evidence>
<gene>
    <name evidence="1" type="primary">lptD</name>
    <name evidence="3" type="ORF">C7I84_09985</name>
</gene>
<keyword evidence="1" id="KW-0472">Membrane</keyword>
<sequence length="837" mass="91493">MVAGGGCVVFRGYIPALQGRRLVASGVAHSRGRARIAGLYGSTALALALLLGTAAEGVRAQEIGDLAERMGGEVPSDSQMLMEADTLVYDIDADMVTAVGGVRIDYGGNKLVAQRVSYNRKTSRLVASGGVQIIDSTGTKVFSDEIDITDDFADGFVNALRVETIDKTYFAAESAERKGGLLTTFNNGVYTACAPCEEQPDRAPIWRIKAKKIIWNGKAKTVRFEQSRFEFFGFPIASLPAFEIADPTVKRKSGFLMPSVRIDSDLGVGVTVPYYFALSPTYDLTVSGTGYTKQGFLGEAEWRQRFDNGQYSLKIAGIHQANPDEFDADTVDSGPDGNPNRFRGMVGSKGQFDLNPRWQLGWDIMLQSDKNFSRTYGIEGFSQYTHRSEIYLTGLHDRNYFDLRGMKFDVQEDNLNGDPLSVDQYQPWVLPSFDYAYIPDEPVMGGELQIDLNARSIYREELDDDTFDNLYDGQQRGDVIPGIEGTSTRVTAEAEWKRSIITDGGLVVTPLLGFQADSTYVDQSDASVAAINALANTPATGIGTDIQSAYYRLMATAGMELRWPVLFSSVSASHVLEPMAQVFARPDEDYARSFGIPNEDAQSFVFDAATLFERDKFSGYDRIEGGSRANIGLRYSGSYDNGWSTNALFGQSYHLGGDNSFASPDLVHAGAYSGLETDRSDFVGLVGFATPFGASASLSGRFDEQTFEVRRVEAKAGYSNGTVSVTSNYTFIQAQPLYGFSEDRHEVSAGASLRFRENWRVFGSGTYDFQSSVLVSDSLGFAYDDECFSYTLTMSTTRDADGEDDDERTFGFNISLRTLGDIGNSGASSASNAAFVQ</sequence>
<evidence type="ECO:0000313" key="3">
    <source>
        <dbReference type="EMBL" id="PSJ61030.1"/>
    </source>
</evidence>
<dbReference type="Gene3D" id="2.60.450.10">
    <property type="entry name" value="Lipopolysaccharide (LPS) transport protein A like domain"/>
    <property type="match status" value="1"/>
</dbReference>
<comment type="function">
    <text evidence="1">Involved in the assembly of lipopolysaccharide (LPS) at the surface of the outer membrane.</text>
</comment>
<comment type="subcellular location">
    <subcellularLocation>
        <location evidence="1">Cell outer membrane</location>
    </subcellularLocation>
</comment>
<dbReference type="PANTHER" id="PTHR30189:SF1">
    <property type="entry name" value="LPS-ASSEMBLY PROTEIN LPTD"/>
    <property type="match status" value="1"/>
</dbReference>
<dbReference type="AlphaFoldDB" id="A0A2P7SEZ0"/>
<keyword evidence="1" id="KW-0732">Signal</keyword>
<comment type="similarity">
    <text evidence="1">Belongs to the LptD family.</text>
</comment>
<keyword evidence="4" id="KW-1185">Reference proteome</keyword>
<evidence type="ECO:0000313" key="4">
    <source>
        <dbReference type="Proteomes" id="UP000241229"/>
    </source>
</evidence>
<evidence type="ECO:0000259" key="2">
    <source>
        <dbReference type="Pfam" id="PF04453"/>
    </source>
</evidence>
<comment type="caution">
    <text evidence="3">The sequence shown here is derived from an EMBL/GenBank/DDBJ whole genome shotgun (WGS) entry which is preliminary data.</text>
</comment>
<dbReference type="HAMAP" id="MF_01411">
    <property type="entry name" value="LPS_assembly_LptD"/>
    <property type="match status" value="1"/>
</dbReference>
<protein>
    <recommendedName>
        <fullName evidence="1">LPS-assembly protein LptD</fullName>
    </recommendedName>
</protein>
<dbReference type="GO" id="GO:0009279">
    <property type="term" value="C:cell outer membrane"/>
    <property type="evidence" value="ECO:0007669"/>
    <property type="project" value="UniProtKB-SubCell"/>
</dbReference>